<evidence type="ECO:0000256" key="10">
    <source>
        <dbReference type="PIRSR" id="PIRSR602401-1"/>
    </source>
</evidence>
<comment type="subcellular location">
    <subcellularLocation>
        <location evidence="2">Membrane</location>
    </subcellularLocation>
</comment>
<dbReference type="InterPro" id="IPR002401">
    <property type="entry name" value="Cyt_P450_E_grp-I"/>
</dbReference>
<keyword evidence="11" id="KW-0503">Monooxygenase</keyword>
<evidence type="ECO:0000256" key="6">
    <source>
        <dbReference type="ARBA" id="ARBA00022989"/>
    </source>
</evidence>
<dbReference type="Proteomes" id="UP000554482">
    <property type="component" value="Unassembled WGS sequence"/>
</dbReference>
<keyword evidence="4 12" id="KW-0812">Transmembrane</keyword>
<dbReference type="InterPro" id="IPR050651">
    <property type="entry name" value="Plant_Cytochrome_P450_Monoox"/>
</dbReference>
<dbReference type="PROSITE" id="PS00086">
    <property type="entry name" value="CYTOCHROME_P450"/>
    <property type="match status" value="1"/>
</dbReference>
<evidence type="ECO:0000313" key="14">
    <source>
        <dbReference type="Proteomes" id="UP000554482"/>
    </source>
</evidence>
<dbReference type="InterPro" id="IPR036396">
    <property type="entry name" value="Cyt_P450_sf"/>
</dbReference>
<keyword evidence="8 10" id="KW-0408">Iron</keyword>
<accession>A0A7J6UZS4</accession>
<evidence type="ECO:0000256" key="9">
    <source>
        <dbReference type="ARBA" id="ARBA00023136"/>
    </source>
</evidence>
<keyword evidence="7 11" id="KW-0560">Oxidoreductase</keyword>
<dbReference type="GO" id="GO:0044550">
    <property type="term" value="P:secondary metabolite biosynthetic process"/>
    <property type="evidence" value="ECO:0007669"/>
    <property type="project" value="UniProtKB-ARBA"/>
</dbReference>
<evidence type="ECO:0000256" key="3">
    <source>
        <dbReference type="ARBA" id="ARBA00022617"/>
    </source>
</evidence>
<evidence type="ECO:0000256" key="5">
    <source>
        <dbReference type="ARBA" id="ARBA00022723"/>
    </source>
</evidence>
<evidence type="ECO:0000256" key="2">
    <source>
        <dbReference type="ARBA" id="ARBA00004370"/>
    </source>
</evidence>
<reference evidence="13 14" key="1">
    <citation type="submission" date="2020-06" db="EMBL/GenBank/DDBJ databases">
        <title>Transcriptomic and genomic resources for Thalictrum thalictroides and T. hernandezii: Facilitating candidate gene discovery in an emerging model plant lineage.</title>
        <authorList>
            <person name="Arias T."/>
            <person name="Riano-Pachon D.M."/>
            <person name="Di Stilio V.S."/>
        </authorList>
    </citation>
    <scope>NUCLEOTIDE SEQUENCE [LARGE SCALE GENOMIC DNA]</scope>
    <source>
        <strain evidence="14">cv. WT478/WT964</strain>
        <tissue evidence="13">Leaves</tissue>
    </source>
</reference>
<dbReference type="EMBL" id="JABWDY010040361">
    <property type="protein sequence ID" value="KAF5178174.1"/>
    <property type="molecule type" value="Genomic_DNA"/>
</dbReference>
<dbReference type="GO" id="GO:0020037">
    <property type="term" value="F:heme binding"/>
    <property type="evidence" value="ECO:0007669"/>
    <property type="project" value="InterPro"/>
</dbReference>
<proteinExistence type="inferred from homology"/>
<evidence type="ECO:0000256" key="1">
    <source>
        <dbReference type="ARBA" id="ARBA00001971"/>
    </source>
</evidence>
<comment type="cofactor">
    <cofactor evidence="1 10">
        <name>heme</name>
        <dbReference type="ChEBI" id="CHEBI:30413"/>
    </cofactor>
</comment>
<keyword evidence="5 10" id="KW-0479">Metal-binding</keyword>
<dbReference type="PRINTS" id="PR00463">
    <property type="entry name" value="EP450I"/>
</dbReference>
<dbReference type="GO" id="GO:0004497">
    <property type="term" value="F:monooxygenase activity"/>
    <property type="evidence" value="ECO:0007669"/>
    <property type="project" value="UniProtKB-KW"/>
</dbReference>
<dbReference type="Gene3D" id="1.10.630.10">
    <property type="entry name" value="Cytochrome P450"/>
    <property type="match status" value="2"/>
</dbReference>
<evidence type="ECO:0000256" key="12">
    <source>
        <dbReference type="SAM" id="Phobius"/>
    </source>
</evidence>
<evidence type="ECO:0000256" key="11">
    <source>
        <dbReference type="RuleBase" id="RU000461"/>
    </source>
</evidence>
<comment type="caution">
    <text evidence="13">The sequence shown here is derived from an EMBL/GenBank/DDBJ whole genome shotgun (WGS) entry which is preliminary data.</text>
</comment>
<dbReference type="AlphaFoldDB" id="A0A7J6UZS4"/>
<sequence length="328" mass="36547">MEFLVYVTAICSGLLASIYILYIIISRKTNAKIRTAPEPAGAWPLIGHLPMLSEPRIPHIVLGDLADKYGPVFTIRFGLHKALVVSSWEVAKECFTTNDKALASRPTSVAIKIMTYNGALFGFSPYGTYWRQARKVAVLELLSNNRLELLKHVRSSEVSTSIKELYQVWQQNCNSEIGSALVEMKSWFTDLTLNVIVRMVAGKRYFGSSVKLDNGEGKRLQKAIQRDPRVWSNPSEFQPERFLTTHANVDLGGKHFEFIPFGSGRRSCPGVSFALHVVHLTLARLLQSFDFETPSNAAVDMTESAGLSNPKATPLEVLITPRLVSSLY</sequence>
<dbReference type="OrthoDB" id="2789670at2759"/>
<organism evidence="13 14">
    <name type="scientific">Thalictrum thalictroides</name>
    <name type="common">Rue-anemone</name>
    <name type="synonym">Anemone thalictroides</name>
    <dbReference type="NCBI Taxonomy" id="46969"/>
    <lineage>
        <taxon>Eukaryota</taxon>
        <taxon>Viridiplantae</taxon>
        <taxon>Streptophyta</taxon>
        <taxon>Embryophyta</taxon>
        <taxon>Tracheophyta</taxon>
        <taxon>Spermatophyta</taxon>
        <taxon>Magnoliopsida</taxon>
        <taxon>Ranunculales</taxon>
        <taxon>Ranunculaceae</taxon>
        <taxon>Thalictroideae</taxon>
        <taxon>Thalictrum</taxon>
    </lineage>
</organism>
<keyword evidence="3 10" id="KW-0349">Heme</keyword>
<dbReference type="PANTHER" id="PTHR47947">
    <property type="entry name" value="CYTOCHROME P450 82C3-RELATED"/>
    <property type="match status" value="1"/>
</dbReference>
<keyword evidence="9 12" id="KW-0472">Membrane</keyword>
<dbReference type="InterPro" id="IPR001128">
    <property type="entry name" value="Cyt_P450"/>
</dbReference>
<dbReference type="PANTHER" id="PTHR47947:SF26">
    <property type="entry name" value="CYTOCHROME P450"/>
    <property type="match status" value="1"/>
</dbReference>
<dbReference type="SUPFAM" id="SSF48264">
    <property type="entry name" value="Cytochrome P450"/>
    <property type="match status" value="2"/>
</dbReference>
<protein>
    <submittedName>
        <fullName evidence="13">Cytochrome p450</fullName>
    </submittedName>
</protein>
<evidence type="ECO:0000313" key="13">
    <source>
        <dbReference type="EMBL" id="KAF5178174.1"/>
    </source>
</evidence>
<evidence type="ECO:0000256" key="7">
    <source>
        <dbReference type="ARBA" id="ARBA00023002"/>
    </source>
</evidence>
<gene>
    <name evidence="13" type="ORF">FRX31_032245</name>
</gene>
<name>A0A7J6UZS4_THATH</name>
<evidence type="ECO:0000256" key="8">
    <source>
        <dbReference type="ARBA" id="ARBA00023004"/>
    </source>
</evidence>
<dbReference type="GO" id="GO:0016020">
    <property type="term" value="C:membrane"/>
    <property type="evidence" value="ECO:0007669"/>
    <property type="project" value="UniProtKB-SubCell"/>
</dbReference>
<feature type="binding site" description="axial binding residue" evidence="10">
    <location>
        <position position="268"/>
    </location>
    <ligand>
        <name>heme</name>
        <dbReference type="ChEBI" id="CHEBI:30413"/>
    </ligand>
    <ligandPart>
        <name>Fe</name>
        <dbReference type="ChEBI" id="CHEBI:18248"/>
    </ligandPart>
</feature>
<keyword evidence="6 12" id="KW-1133">Transmembrane helix</keyword>
<feature type="transmembrane region" description="Helical" evidence="12">
    <location>
        <begin position="6"/>
        <end position="25"/>
    </location>
</feature>
<dbReference type="GO" id="GO:0016705">
    <property type="term" value="F:oxidoreductase activity, acting on paired donors, with incorporation or reduction of molecular oxygen"/>
    <property type="evidence" value="ECO:0007669"/>
    <property type="project" value="InterPro"/>
</dbReference>
<keyword evidence="14" id="KW-1185">Reference proteome</keyword>
<comment type="similarity">
    <text evidence="11">Belongs to the cytochrome P450 family.</text>
</comment>
<dbReference type="InterPro" id="IPR017972">
    <property type="entry name" value="Cyt_P450_CS"/>
</dbReference>
<evidence type="ECO:0000256" key="4">
    <source>
        <dbReference type="ARBA" id="ARBA00022692"/>
    </source>
</evidence>
<dbReference type="Pfam" id="PF00067">
    <property type="entry name" value="p450"/>
    <property type="match status" value="2"/>
</dbReference>
<dbReference type="GO" id="GO:0005506">
    <property type="term" value="F:iron ion binding"/>
    <property type="evidence" value="ECO:0007669"/>
    <property type="project" value="InterPro"/>
</dbReference>